<feature type="compositionally biased region" description="Basic residues" evidence="1">
    <location>
        <begin position="313"/>
        <end position="324"/>
    </location>
</feature>
<evidence type="ECO:0000259" key="2">
    <source>
        <dbReference type="Pfam" id="PF17921"/>
    </source>
</evidence>
<name>A0ABQ4ZTL3_9ASTR</name>
<feature type="region of interest" description="Disordered" evidence="1">
    <location>
        <begin position="309"/>
        <end position="328"/>
    </location>
</feature>
<evidence type="ECO:0000313" key="4">
    <source>
        <dbReference type="Proteomes" id="UP001151760"/>
    </source>
</evidence>
<proteinExistence type="predicted"/>
<dbReference type="InterPro" id="IPR052160">
    <property type="entry name" value="Gypsy_RT_Integrase-like"/>
</dbReference>
<dbReference type="Proteomes" id="UP001151760">
    <property type="component" value="Unassembled WGS sequence"/>
</dbReference>
<keyword evidence="4" id="KW-1185">Reference proteome</keyword>
<dbReference type="Gene3D" id="1.10.340.70">
    <property type="match status" value="1"/>
</dbReference>
<protein>
    <submittedName>
        <fullName evidence="3">Zinc knuckle CX2CX4HX4C containing protein</fullName>
    </submittedName>
</protein>
<sequence length="475" mass="54029">MTIHSSIKRKTLEAHNEASKDLNALTKMLQGLDKQMERKGGDRLYFVDQIWVSLTGNERTLIMDEAYATKDFVHPGVDKMYYDVRDMYWWPGMKKDIAMYVNKCLTCSKVKAEHQKPSGSKMGKVDIDTHTMEQYLALTRVNQTPGLAKPTIRNNVNFEIKCQFMRGLKEDTFSGNKNDDAHRHVEKVLDIVSLFNIPGVTHDTVMLRVFPIIHTLVQQRDGLTGYLQDQSTLGTCSKKPSSRDGIAAITSNLDSLGRDIKKLKENVHAIQVGCRIYEGAHLDKECPLNEEVKRVEEVKYGEFGRSFPNNGRNRARHRVSKKGNKGPSGVLPCQLPPKELSPGSFTLPCTISSLNMYALAYLVNIMPYLMFKCLKLTTPKETRDPNETIILGRPFLATIQARTNVFRGEISLGIREDRILFDMNGNVHHPTIPIEKVYMTNSIQEEKSFNPLEICEDLFSYDSPLNQLHDAMERQ</sequence>
<dbReference type="PANTHER" id="PTHR47266">
    <property type="entry name" value="ENDONUCLEASE-RELATED"/>
    <property type="match status" value="1"/>
</dbReference>
<feature type="domain" description="Integrase zinc-binding" evidence="2">
    <location>
        <begin position="57"/>
        <end position="112"/>
    </location>
</feature>
<evidence type="ECO:0000256" key="1">
    <source>
        <dbReference type="SAM" id="MobiDB-lite"/>
    </source>
</evidence>
<gene>
    <name evidence="3" type="ORF">Tco_0800258</name>
</gene>
<dbReference type="Pfam" id="PF17921">
    <property type="entry name" value="Integrase_H2C2"/>
    <property type="match status" value="1"/>
</dbReference>
<reference evidence="3" key="2">
    <citation type="submission" date="2022-01" db="EMBL/GenBank/DDBJ databases">
        <authorList>
            <person name="Yamashiro T."/>
            <person name="Shiraishi A."/>
            <person name="Satake H."/>
            <person name="Nakayama K."/>
        </authorList>
    </citation>
    <scope>NUCLEOTIDE SEQUENCE</scope>
</reference>
<dbReference type="InterPro" id="IPR041588">
    <property type="entry name" value="Integrase_H2C2"/>
</dbReference>
<dbReference type="EMBL" id="BQNB010011646">
    <property type="protein sequence ID" value="GJS93290.1"/>
    <property type="molecule type" value="Genomic_DNA"/>
</dbReference>
<evidence type="ECO:0000313" key="3">
    <source>
        <dbReference type="EMBL" id="GJS93290.1"/>
    </source>
</evidence>
<reference evidence="3" key="1">
    <citation type="journal article" date="2022" name="Int. J. Mol. Sci.">
        <title>Draft Genome of Tanacetum Coccineum: Genomic Comparison of Closely Related Tanacetum-Family Plants.</title>
        <authorList>
            <person name="Yamashiro T."/>
            <person name="Shiraishi A."/>
            <person name="Nakayama K."/>
            <person name="Satake H."/>
        </authorList>
    </citation>
    <scope>NUCLEOTIDE SEQUENCE</scope>
</reference>
<organism evidence="3 4">
    <name type="scientific">Tanacetum coccineum</name>
    <dbReference type="NCBI Taxonomy" id="301880"/>
    <lineage>
        <taxon>Eukaryota</taxon>
        <taxon>Viridiplantae</taxon>
        <taxon>Streptophyta</taxon>
        <taxon>Embryophyta</taxon>
        <taxon>Tracheophyta</taxon>
        <taxon>Spermatophyta</taxon>
        <taxon>Magnoliopsida</taxon>
        <taxon>eudicotyledons</taxon>
        <taxon>Gunneridae</taxon>
        <taxon>Pentapetalae</taxon>
        <taxon>asterids</taxon>
        <taxon>campanulids</taxon>
        <taxon>Asterales</taxon>
        <taxon>Asteraceae</taxon>
        <taxon>Asteroideae</taxon>
        <taxon>Anthemideae</taxon>
        <taxon>Anthemidinae</taxon>
        <taxon>Tanacetum</taxon>
    </lineage>
</organism>
<accession>A0ABQ4ZTL3</accession>
<comment type="caution">
    <text evidence="3">The sequence shown here is derived from an EMBL/GenBank/DDBJ whole genome shotgun (WGS) entry which is preliminary data.</text>
</comment>